<evidence type="ECO:0000313" key="2">
    <source>
        <dbReference type="Proteomes" id="UP001055439"/>
    </source>
</evidence>
<name>A0A9E7JSV2_9LILI</name>
<dbReference type="Proteomes" id="UP001055439">
    <property type="component" value="Chromosome 2"/>
</dbReference>
<keyword evidence="2" id="KW-1185">Reference proteome</keyword>
<evidence type="ECO:0000313" key="1">
    <source>
        <dbReference type="EMBL" id="URD91321.1"/>
    </source>
</evidence>
<dbReference type="AlphaFoldDB" id="A0A9E7JSV2"/>
<sequence>MLMCLEIPIFTAGEICISGLRSSIEEKMTHAQSSLVHSTIRF</sequence>
<protein>
    <submittedName>
        <fullName evidence="1">Uncharacterized protein</fullName>
    </submittedName>
</protein>
<dbReference type="EMBL" id="CP097504">
    <property type="protein sequence ID" value="URD91321.1"/>
    <property type="molecule type" value="Genomic_DNA"/>
</dbReference>
<organism evidence="1 2">
    <name type="scientific">Musa troglodytarum</name>
    <name type="common">fe'i banana</name>
    <dbReference type="NCBI Taxonomy" id="320322"/>
    <lineage>
        <taxon>Eukaryota</taxon>
        <taxon>Viridiplantae</taxon>
        <taxon>Streptophyta</taxon>
        <taxon>Embryophyta</taxon>
        <taxon>Tracheophyta</taxon>
        <taxon>Spermatophyta</taxon>
        <taxon>Magnoliopsida</taxon>
        <taxon>Liliopsida</taxon>
        <taxon>Zingiberales</taxon>
        <taxon>Musaceae</taxon>
        <taxon>Musa</taxon>
    </lineage>
</organism>
<proteinExistence type="predicted"/>
<gene>
    <name evidence="1" type="ORF">MUK42_28466</name>
</gene>
<reference evidence="1" key="1">
    <citation type="submission" date="2022-05" db="EMBL/GenBank/DDBJ databases">
        <title>The Musa troglodytarum L. genome provides insights into the mechanism of non-climacteric behaviour and enrichment of carotenoids.</title>
        <authorList>
            <person name="Wang J."/>
        </authorList>
    </citation>
    <scope>NUCLEOTIDE SEQUENCE</scope>
    <source>
        <tissue evidence="1">Leaf</tissue>
    </source>
</reference>
<accession>A0A9E7JSV2</accession>